<dbReference type="Proteomes" id="UP000320390">
    <property type="component" value="Chromosome"/>
</dbReference>
<dbReference type="RefSeq" id="WP_145201571.1">
    <property type="nucleotide sequence ID" value="NZ_CP036434.1"/>
</dbReference>
<accession>A0A518EWY7</accession>
<gene>
    <name evidence="3" type="primary">yliI_2</name>
    <name evidence="3" type="ORF">Poly30_41590</name>
</gene>
<reference evidence="3 4" key="1">
    <citation type="submission" date="2019-02" db="EMBL/GenBank/DDBJ databases">
        <title>Deep-cultivation of Planctomycetes and their phenomic and genomic characterization uncovers novel biology.</title>
        <authorList>
            <person name="Wiegand S."/>
            <person name="Jogler M."/>
            <person name="Boedeker C."/>
            <person name="Pinto D."/>
            <person name="Vollmers J."/>
            <person name="Rivas-Marin E."/>
            <person name="Kohn T."/>
            <person name="Peeters S.H."/>
            <person name="Heuer A."/>
            <person name="Rast P."/>
            <person name="Oberbeckmann S."/>
            <person name="Bunk B."/>
            <person name="Jeske O."/>
            <person name="Meyerdierks A."/>
            <person name="Storesund J.E."/>
            <person name="Kallscheuer N."/>
            <person name="Luecker S."/>
            <person name="Lage O.M."/>
            <person name="Pohl T."/>
            <person name="Merkel B.J."/>
            <person name="Hornburger P."/>
            <person name="Mueller R.-W."/>
            <person name="Bruemmer F."/>
            <person name="Labrenz M."/>
            <person name="Spormann A.M."/>
            <person name="Op den Camp H."/>
            <person name="Overmann J."/>
            <person name="Amann R."/>
            <person name="Jetten M.S.M."/>
            <person name="Mascher T."/>
            <person name="Medema M.H."/>
            <person name="Devos D.P."/>
            <person name="Kaster A.-K."/>
            <person name="Ovreas L."/>
            <person name="Rohde M."/>
            <person name="Galperin M.Y."/>
            <person name="Jogler C."/>
        </authorList>
    </citation>
    <scope>NUCLEOTIDE SEQUENCE [LARGE SCALE GENOMIC DNA]</scope>
    <source>
        <strain evidence="3 4">Poly30</strain>
    </source>
</reference>
<dbReference type="OrthoDB" id="9770043at2"/>
<feature type="signal peptide" evidence="1">
    <location>
        <begin position="1"/>
        <end position="23"/>
    </location>
</feature>
<evidence type="ECO:0000313" key="4">
    <source>
        <dbReference type="Proteomes" id="UP000320390"/>
    </source>
</evidence>
<proteinExistence type="predicted"/>
<dbReference type="PANTHER" id="PTHR19328:SF13">
    <property type="entry name" value="HIPL1 PROTEIN"/>
    <property type="match status" value="1"/>
</dbReference>
<dbReference type="AlphaFoldDB" id="A0A518EWY7"/>
<dbReference type="InterPro" id="IPR011041">
    <property type="entry name" value="Quinoprot_gluc/sorb_DH_b-prop"/>
</dbReference>
<evidence type="ECO:0000313" key="3">
    <source>
        <dbReference type="EMBL" id="QDV08606.1"/>
    </source>
</evidence>
<protein>
    <submittedName>
        <fullName evidence="3">Soluble aldose sugar dehydrogenase YliI</fullName>
        <ecNumber evidence="3">1.1.5.-</ecNumber>
    </submittedName>
</protein>
<dbReference type="PANTHER" id="PTHR19328">
    <property type="entry name" value="HEDGEHOG-INTERACTING PROTEIN"/>
    <property type="match status" value="1"/>
</dbReference>
<name>A0A518EWY7_9BACT</name>
<dbReference type="SUPFAM" id="SSF50952">
    <property type="entry name" value="Soluble quinoprotein glucose dehydrogenase"/>
    <property type="match status" value="1"/>
</dbReference>
<dbReference type="EC" id="1.1.5.-" evidence="3"/>
<keyword evidence="4" id="KW-1185">Reference proteome</keyword>
<feature type="chain" id="PRO_5022163645" evidence="1">
    <location>
        <begin position="24"/>
        <end position="521"/>
    </location>
</feature>
<feature type="domain" description="Glucose/Sorbosone dehydrogenase" evidence="2">
    <location>
        <begin position="40"/>
        <end position="321"/>
    </location>
</feature>
<dbReference type="Pfam" id="PF07995">
    <property type="entry name" value="GSDH"/>
    <property type="match status" value="1"/>
</dbReference>
<dbReference type="GO" id="GO:0016491">
    <property type="term" value="F:oxidoreductase activity"/>
    <property type="evidence" value="ECO:0007669"/>
    <property type="project" value="UniProtKB-KW"/>
</dbReference>
<dbReference type="InterPro" id="IPR012938">
    <property type="entry name" value="Glc/Sorbosone_DH"/>
</dbReference>
<dbReference type="Gene3D" id="2.120.10.30">
    <property type="entry name" value="TolB, C-terminal domain"/>
    <property type="match status" value="1"/>
</dbReference>
<organism evidence="3 4">
    <name type="scientific">Saltatorellus ferox</name>
    <dbReference type="NCBI Taxonomy" id="2528018"/>
    <lineage>
        <taxon>Bacteria</taxon>
        <taxon>Pseudomonadati</taxon>
        <taxon>Planctomycetota</taxon>
        <taxon>Planctomycetia</taxon>
        <taxon>Planctomycetia incertae sedis</taxon>
        <taxon>Saltatorellus</taxon>
    </lineage>
</organism>
<keyword evidence="1" id="KW-0732">Signal</keyword>
<sequence length="521" mass="54213" precursor="true">MFHRRHPSLTSILVLLAGSTAAAAPQRPEPVLVATAPGRPTSIAFAPGVTHQFYATDKTGRIWVMRGGSYLQTPFMDLRSLVNDTGEGGLLGMVFDPDFASNGYFYLSYNVGVGTGASLIARYSVVPGSVDVGDPMSAETLFGPVPQTTDRHKGGDLAFGPDGTLYFSLGDGGTADAAQDLASPLGKLHRIDPDLPFPHVPADNPFVAVSGALPTTWALGLRNPWRFDVDPATGDVFVGDVGESTWEEITRLAPGANGGWPCMEGDDCAFGTSCACNAGGLTLPIAQLGHSAPDSACAITGGIVYRGSAIPSLAGQYLFTDFCSGSFYGIENPGGPLPLRLDLSADVQSGGQALRFVVDFARDGDGEVHFVEHYGGRVWKLSPRSGFDAYCTAEPNSSGAAASLVASGSASIAAADLTLEVTQLPAQALGYFLIAGQRASVPGFGGSEGVLCLDQPIARWSSVVLSSGSGGQVSLTTDLTNLPPTVQIAPGHTWNFQYWTRDANPAPTSNTSSALSVTFRP</sequence>
<evidence type="ECO:0000256" key="1">
    <source>
        <dbReference type="SAM" id="SignalP"/>
    </source>
</evidence>
<keyword evidence="3" id="KW-0560">Oxidoreductase</keyword>
<evidence type="ECO:0000259" key="2">
    <source>
        <dbReference type="Pfam" id="PF07995"/>
    </source>
</evidence>
<dbReference type="EMBL" id="CP036434">
    <property type="protein sequence ID" value="QDV08606.1"/>
    <property type="molecule type" value="Genomic_DNA"/>
</dbReference>
<dbReference type="InterPro" id="IPR011042">
    <property type="entry name" value="6-blade_b-propeller_TolB-like"/>
</dbReference>